<evidence type="ECO:0000259" key="19">
    <source>
        <dbReference type="PROSITE" id="PS51192"/>
    </source>
</evidence>
<evidence type="ECO:0000256" key="15">
    <source>
        <dbReference type="ARBA" id="ARBA00035116"/>
    </source>
</evidence>
<dbReference type="InterPro" id="IPR036389">
    <property type="entry name" value="RNase_III_sf"/>
</dbReference>
<sequence length="1623" mass="183385">MFAVRRPALPEQQSTPIKETVFPEPADLLLDLGPATAQEQPWINGNGYMKDLESLIPVHGTFLREAASDTRNHPISLSLDTDQVLPKFSANIFHSGEQKKFDHESDLITLETVAPCPPIPISSLGPIENTIQKNFRNPGKLREEAGDSDPSDTGESESTLELIPEPKGSGPDSNRTDRADEKSKEINLQYTLEQKEIVEEEMSLKTMALKGQKIISDPREYQLELFEIAKTRNTIAVLGTGSGKTLIACLLIRHIIEKELESRAAGNHPRVSFFLVHSVTLVFQQAAVLRCNIDARIGEYCGDMGAGDWKKETWDDVLEKQQVIVMTADILYSCLVHAFIKMQDINLLCFDEAHHAKKRHSFARIIKDFYLPEPENTRPKIFGMTASPVGSRADVVHAAADLEKLLHSQIATTSDLSLLQGSISRPEEAVTTYPTLRPKFKTDLCQKLHKEYGHLDCFSKIFAFAELAASELGPWCADVAWNFALSESQTRKLERRAEKNLEEQPDVERIKRIEKDISYLQEAADMVRKYKIPPPSADAKHLSAKVLLLHAYLKEIYSVEAQDKCIIFVSRRYTATILGELFKKLEIEHLKIGILVGSVSRPGAGEANLSFREQMATVSKFRQGKLNCLIATSVAEEGLDIPDCSLVIRFDLYHTMIQYVQSRGRARSSVSKYIHMLESGNRSHLEMLNDVRNSEKIMRDFCCSLPGDRILDLTGPEEASVWGSLGESYHIEPGTGAKLTMTSSMTILICYTQRLAQEDNEALRPLFTVRYVPEGFVSEVTLPTLSPVQHIEGAPMPTKMAAKQSASFMACLELRRKGELDENLMPKSRSKKRPKMANAHLALDIHNSNIYPRRTKPDFWKIDTPLLELWFNILLLSNPASIASEIQPICLITRKKLPTIPAFPVYSDKGAESELTVLQLSKSLRASPDTLTKLCQFTHRLFLDLFNKTFELTLDTVPYWIAPIKCSNFTEESLPESTLDWNLLEEVSSNASILWDDSYPVENLIGRFLIDRRMKSRRFIVLDHNPTLKSTDPYPPSYECPPGIIDIQDYSYNAAQKRKWLGVKWKVPESEPVFVAEHHFHRINYLSAPDSKWVTTDKRALISPSAFSISTIPSQVIHMAMIFPSFITRIDSYLHAWELSGLLGMEIDVGTALEAITKDSENTHEHGSAQVSLQMGMGNNYERLEFLGDCFLKLATSLSLYIEHHADDEFELHVKRMLLVCNKYLFSKAIELKIPEYIQTEGFSRRTWYPEMKLLIGKGTTQHNASKGAISHRLADKSISDVCEALIGAALTDKGLDGATQMVTAILRTPEHTQKVWADYHTCYTKPAYQLLEASPAQIKFAEDIEELVKYKFKYPRLLISAFTHPSLPFSWERIPSYQRLEFLGDAVLDLVCVRYIFQKYPHADPQWLTEHKMAMVSNRFLAMISVEMGFHRKLRRVGAALDHAIRDYEVDIQEAKANSNGAVDFWTCLKNPPKALSDVLEAFLGAVFVDSGFQYSIIERLINTFILPYFVDMTVFDNFAGQHPTTYIARRMTDLHCESWGFESQQCTTEDMTYILTAIVVHREIFSYGSGASVKAARVEASLAAMKKLEDPEGLKQLQSFCDCRDQVKTGQGEGHRKSKTR</sequence>
<keyword evidence="5" id="KW-0479">Metal-binding</keyword>
<keyword evidence="10" id="KW-0067">ATP-binding</keyword>
<feature type="domain" description="RNase III" evidence="18">
    <location>
        <begin position="1342"/>
        <end position="1493"/>
    </location>
</feature>
<dbReference type="Proteomes" id="UP001412239">
    <property type="component" value="Unassembled WGS sequence"/>
</dbReference>
<dbReference type="SMART" id="SM00535">
    <property type="entry name" value="RIBOc"/>
    <property type="match status" value="2"/>
</dbReference>
<dbReference type="GO" id="GO:0004525">
    <property type="term" value="F:ribonuclease III activity"/>
    <property type="evidence" value="ECO:0007669"/>
    <property type="project" value="InterPro"/>
</dbReference>
<dbReference type="GO" id="GO:0046872">
    <property type="term" value="F:metal ion binding"/>
    <property type="evidence" value="ECO:0007669"/>
    <property type="project" value="UniProtKB-KW"/>
</dbReference>
<dbReference type="CDD" id="cd00593">
    <property type="entry name" value="RIBOc"/>
    <property type="match status" value="2"/>
</dbReference>
<evidence type="ECO:0000256" key="16">
    <source>
        <dbReference type="PROSITE-ProRule" id="PRU00657"/>
    </source>
</evidence>
<organism evidence="22 23">
    <name type="scientific">Tuber aestivum</name>
    <name type="common">summer truffle</name>
    <dbReference type="NCBI Taxonomy" id="59557"/>
    <lineage>
        <taxon>Eukaryota</taxon>
        <taxon>Fungi</taxon>
        <taxon>Dikarya</taxon>
        <taxon>Ascomycota</taxon>
        <taxon>Pezizomycotina</taxon>
        <taxon>Pezizomycetes</taxon>
        <taxon>Pezizales</taxon>
        <taxon>Tuberaceae</taxon>
        <taxon>Tuber</taxon>
    </lineage>
</organism>
<keyword evidence="23" id="KW-1185">Reference proteome</keyword>
<dbReference type="Gene3D" id="1.10.1520.10">
    <property type="entry name" value="Ribonuclease III domain"/>
    <property type="match status" value="2"/>
</dbReference>
<dbReference type="Pfam" id="PF00636">
    <property type="entry name" value="Ribonuclease_3"/>
    <property type="match status" value="2"/>
</dbReference>
<evidence type="ECO:0000256" key="9">
    <source>
        <dbReference type="ARBA" id="ARBA00022806"/>
    </source>
</evidence>
<evidence type="ECO:0000313" key="22">
    <source>
        <dbReference type="EMBL" id="CUS15694.1"/>
    </source>
</evidence>
<reference evidence="22" key="1">
    <citation type="submission" date="2015-10" db="EMBL/GenBank/DDBJ databases">
        <authorList>
            <person name="Regsiter A."/>
            <person name="william w."/>
        </authorList>
    </citation>
    <scope>NUCLEOTIDE SEQUENCE</scope>
    <source>
        <strain evidence="22">Montdore</strain>
    </source>
</reference>
<dbReference type="SUPFAM" id="SSF69065">
    <property type="entry name" value="RNase III domain-like"/>
    <property type="match status" value="2"/>
</dbReference>
<dbReference type="GO" id="GO:0005524">
    <property type="term" value="F:ATP binding"/>
    <property type="evidence" value="ECO:0007669"/>
    <property type="project" value="UniProtKB-KW"/>
</dbReference>
<keyword evidence="8" id="KW-0378">Hydrolase</keyword>
<dbReference type="EMBL" id="LN890944">
    <property type="protein sequence ID" value="CUS15694.1"/>
    <property type="molecule type" value="Genomic_DNA"/>
</dbReference>
<dbReference type="SMART" id="SM00487">
    <property type="entry name" value="DEXDc"/>
    <property type="match status" value="1"/>
</dbReference>
<dbReference type="FunFam" id="3.40.50.300:FF:000628">
    <property type="entry name" value="Endoribonuclease Dicer"/>
    <property type="match status" value="1"/>
</dbReference>
<evidence type="ECO:0000256" key="1">
    <source>
        <dbReference type="ARBA" id="ARBA00001936"/>
    </source>
</evidence>
<dbReference type="PROSITE" id="PS51327">
    <property type="entry name" value="DICER_DSRBF"/>
    <property type="match status" value="1"/>
</dbReference>
<feature type="domain" description="RNase III" evidence="18">
    <location>
        <begin position="1179"/>
        <end position="1295"/>
    </location>
</feature>
<dbReference type="InterPro" id="IPR001650">
    <property type="entry name" value="Helicase_C-like"/>
</dbReference>
<evidence type="ECO:0000256" key="13">
    <source>
        <dbReference type="ARBA" id="ARBA00023118"/>
    </source>
</evidence>
<evidence type="ECO:0000256" key="5">
    <source>
        <dbReference type="ARBA" id="ARBA00022723"/>
    </source>
</evidence>
<dbReference type="InterPro" id="IPR014001">
    <property type="entry name" value="Helicase_ATP-bd"/>
</dbReference>
<dbReference type="FunFam" id="1.10.1520.10:FF:000015">
    <property type="entry name" value="Dicer-like protein 1"/>
    <property type="match status" value="1"/>
</dbReference>
<dbReference type="InterPro" id="IPR005034">
    <property type="entry name" value="Dicer_dimerisation"/>
</dbReference>
<keyword evidence="14" id="KW-0464">Manganese</keyword>
<keyword evidence="9" id="KW-0347">Helicase</keyword>
<dbReference type="InterPro" id="IPR038248">
    <property type="entry name" value="Dicer_dimer_sf"/>
</dbReference>
<proteinExistence type="inferred from homology"/>
<feature type="domain" description="Dicer dsRNA-binding fold" evidence="21">
    <location>
        <begin position="744"/>
        <end position="834"/>
    </location>
</feature>
<evidence type="ECO:0000256" key="2">
    <source>
        <dbReference type="ARBA" id="ARBA00001946"/>
    </source>
</evidence>
<dbReference type="GO" id="GO:0050688">
    <property type="term" value="P:regulation of defense response to virus"/>
    <property type="evidence" value="ECO:0007669"/>
    <property type="project" value="UniProtKB-KW"/>
</dbReference>
<comment type="cofactor">
    <cofactor evidence="2">
        <name>Mg(2+)</name>
        <dbReference type="ChEBI" id="CHEBI:18420"/>
    </cofactor>
</comment>
<keyword evidence="13" id="KW-0051">Antiviral defense</keyword>
<dbReference type="PANTHER" id="PTHR14950">
    <property type="entry name" value="DICER-RELATED"/>
    <property type="match status" value="1"/>
</dbReference>
<comment type="similarity">
    <text evidence="15 16">Belongs to the helicase family. Dicer subfamily.</text>
</comment>
<dbReference type="SMART" id="SM00490">
    <property type="entry name" value="HELICc"/>
    <property type="match status" value="1"/>
</dbReference>
<keyword evidence="7" id="KW-0547">Nucleotide-binding</keyword>
<evidence type="ECO:0000313" key="23">
    <source>
        <dbReference type="Proteomes" id="UP001412239"/>
    </source>
</evidence>
<evidence type="ECO:0000256" key="7">
    <source>
        <dbReference type="ARBA" id="ARBA00022741"/>
    </source>
</evidence>
<evidence type="ECO:0000256" key="10">
    <source>
        <dbReference type="ARBA" id="ARBA00022840"/>
    </source>
</evidence>
<dbReference type="PROSITE" id="PS50142">
    <property type="entry name" value="RNASE_3_2"/>
    <property type="match status" value="2"/>
</dbReference>
<keyword evidence="11" id="KW-0460">Magnesium</keyword>
<evidence type="ECO:0000256" key="3">
    <source>
        <dbReference type="ARBA" id="ARBA00020797"/>
    </source>
</evidence>
<dbReference type="SUPFAM" id="SSF52540">
    <property type="entry name" value="P-loop containing nucleoside triphosphate hydrolases"/>
    <property type="match status" value="1"/>
</dbReference>
<feature type="compositionally biased region" description="Basic and acidic residues" evidence="17">
    <location>
        <begin position="174"/>
        <end position="185"/>
    </location>
</feature>
<dbReference type="PANTHER" id="PTHR14950:SF62">
    <property type="entry name" value="DICER-LIKE PROTEIN 1"/>
    <property type="match status" value="1"/>
</dbReference>
<dbReference type="Pfam" id="PF00271">
    <property type="entry name" value="Helicase_C"/>
    <property type="match status" value="1"/>
</dbReference>
<feature type="domain" description="Helicase C-terminal" evidence="20">
    <location>
        <begin position="552"/>
        <end position="714"/>
    </location>
</feature>
<dbReference type="GO" id="GO:0003677">
    <property type="term" value="F:DNA binding"/>
    <property type="evidence" value="ECO:0007669"/>
    <property type="project" value="InterPro"/>
</dbReference>
<dbReference type="GO" id="GO:0003723">
    <property type="term" value="F:RNA binding"/>
    <property type="evidence" value="ECO:0007669"/>
    <property type="project" value="UniProtKB-UniRule"/>
</dbReference>
<evidence type="ECO:0000256" key="14">
    <source>
        <dbReference type="ARBA" id="ARBA00023211"/>
    </source>
</evidence>
<dbReference type="Gene3D" id="3.30.160.380">
    <property type="entry name" value="Dicer dimerisation domain"/>
    <property type="match status" value="1"/>
</dbReference>
<evidence type="ECO:0000259" key="18">
    <source>
        <dbReference type="PROSITE" id="PS50142"/>
    </source>
</evidence>
<evidence type="ECO:0000259" key="20">
    <source>
        <dbReference type="PROSITE" id="PS51194"/>
    </source>
</evidence>
<dbReference type="InterPro" id="IPR000999">
    <property type="entry name" value="RNase_III_dom"/>
</dbReference>
<evidence type="ECO:0000256" key="11">
    <source>
        <dbReference type="ARBA" id="ARBA00022842"/>
    </source>
</evidence>
<evidence type="ECO:0000259" key="21">
    <source>
        <dbReference type="PROSITE" id="PS51327"/>
    </source>
</evidence>
<dbReference type="PROSITE" id="PS00517">
    <property type="entry name" value="RNASE_3_1"/>
    <property type="match status" value="1"/>
</dbReference>
<dbReference type="GO" id="GO:0030422">
    <property type="term" value="P:siRNA processing"/>
    <property type="evidence" value="ECO:0007669"/>
    <property type="project" value="TreeGrafter"/>
</dbReference>
<feature type="compositionally biased region" description="Acidic residues" evidence="17">
    <location>
        <begin position="146"/>
        <end position="155"/>
    </location>
</feature>
<dbReference type="Pfam" id="PF03368">
    <property type="entry name" value="Dicer_dimer"/>
    <property type="match status" value="1"/>
</dbReference>
<dbReference type="CDD" id="cd18034">
    <property type="entry name" value="DEXHc_dicer"/>
    <property type="match status" value="1"/>
</dbReference>
<evidence type="ECO:0000256" key="8">
    <source>
        <dbReference type="ARBA" id="ARBA00022801"/>
    </source>
</evidence>
<dbReference type="Gene3D" id="3.40.50.300">
    <property type="entry name" value="P-loop containing nucleotide triphosphate hydrolases"/>
    <property type="match status" value="2"/>
</dbReference>
<dbReference type="InterPro" id="IPR006935">
    <property type="entry name" value="Helicase/UvrB_N"/>
</dbReference>
<name>A0A292Q8G3_9PEZI</name>
<dbReference type="PROSITE" id="PS51192">
    <property type="entry name" value="HELICASE_ATP_BIND_1"/>
    <property type="match status" value="1"/>
</dbReference>
<dbReference type="GO" id="GO:0005737">
    <property type="term" value="C:cytoplasm"/>
    <property type="evidence" value="ECO:0007669"/>
    <property type="project" value="TreeGrafter"/>
</dbReference>
<keyword evidence="6" id="KW-0677">Repeat</keyword>
<accession>A0A292Q8G3</accession>
<keyword evidence="4" id="KW-0930">Antiviral protein</keyword>
<evidence type="ECO:0000256" key="17">
    <source>
        <dbReference type="SAM" id="MobiDB-lite"/>
    </source>
</evidence>
<dbReference type="CDD" id="cd18802">
    <property type="entry name" value="SF2_C_dicer"/>
    <property type="match status" value="1"/>
</dbReference>
<evidence type="ECO:0000256" key="12">
    <source>
        <dbReference type="ARBA" id="ARBA00022884"/>
    </source>
</evidence>
<evidence type="ECO:0000256" key="6">
    <source>
        <dbReference type="ARBA" id="ARBA00022737"/>
    </source>
</evidence>
<dbReference type="GO" id="GO:0005634">
    <property type="term" value="C:nucleus"/>
    <property type="evidence" value="ECO:0007669"/>
    <property type="project" value="TreeGrafter"/>
</dbReference>
<protein>
    <recommendedName>
        <fullName evidence="3">Dicer-like protein 1</fullName>
    </recommendedName>
</protein>
<feature type="region of interest" description="Disordered" evidence="17">
    <location>
        <begin position="119"/>
        <end position="185"/>
    </location>
</feature>
<dbReference type="GO" id="GO:0004386">
    <property type="term" value="F:helicase activity"/>
    <property type="evidence" value="ECO:0007669"/>
    <property type="project" value="UniProtKB-KW"/>
</dbReference>
<keyword evidence="12 16" id="KW-0694">RNA-binding</keyword>
<gene>
    <name evidence="22" type="ORF">GSTUAT00000187001</name>
</gene>
<dbReference type="Pfam" id="PF04851">
    <property type="entry name" value="ResIII"/>
    <property type="match status" value="1"/>
</dbReference>
<feature type="domain" description="Helicase ATP-binding" evidence="19">
    <location>
        <begin position="225"/>
        <end position="406"/>
    </location>
</feature>
<dbReference type="GO" id="GO:0051607">
    <property type="term" value="P:defense response to virus"/>
    <property type="evidence" value="ECO:0007669"/>
    <property type="project" value="UniProtKB-KW"/>
</dbReference>
<dbReference type="PROSITE" id="PS51194">
    <property type="entry name" value="HELICASE_CTER"/>
    <property type="match status" value="1"/>
</dbReference>
<comment type="cofactor">
    <cofactor evidence="1">
        <name>Mn(2+)</name>
        <dbReference type="ChEBI" id="CHEBI:29035"/>
    </cofactor>
</comment>
<evidence type="ECO:0000256" key="4">
    <source>
        <dbReference type="ARBA" id="ARBA00022721"/>
    </source>
</evidence>
<dbReference type="InterPro" id="IPR027417">
    <property type="entry name" value="P-loop_NTPase"/>
</dbReference>